<gene>
    <name evidence="2" type="ORF">EVAR_7328_1</name>
</gene>
<feature type="region of interest" description="Disordered" evidence="1">
    <location>
        <begin position="130"/>
        <end position="149"/>
    </location>
</feature>
<evidence type="ECO:0000256" key="1">
    <source>
        <dbReference type="SAM" id="MobiDB-lite"/>
    </source>
</evidence>
<sequence length="186" mass="21109">MKKECWILYNSKRKQWHNNNRPSLNQQALNANVFLETAHWPYVGNGRQDGSFCVALSSERPDTTSAFVGYGFTTTARQPLAAQNEGLSGDGTLAVLLFFLIGNRVIFFIPQNKKSTQEKIVITIGWYSGRRSSSTTAPRERMARHRAHDGNVPKRTECRMLHKKKPVECVSDHAQSFVVVRQTIRT</sequence>
<organism evidence="2 3">
    <name type="scientific">Eumeta variegata</name>
    <name type="common">Bagworm moth</name>
    <name type="synonym">Eumeta japonica</name>
    <dbReference type="NCBI Taxonomy" id="151549"/>
    <lineage>
        <taxon>Eukaryota</taxon>
        <taxon>Metazoa</taxon>
        <taxon>Ecdysozoa</taxon>
        <taxon>Arthropoda</taxon>
        <taxon>Hexapoda</taxon>
        <taxon>Insecta</taxon>
        <taxon>Pterygota</taxon>
        <taxon>Neoptera</taxon>
        <taxon>Endopterygota</taxon>
        <taxon>Lepidoptera</taxon>
        <taxon>Glossata</taxon>
        <taxon>Ditrysia</taxon>
        <taxon>Tineoidea</taxon>
        <taxon>Psychidae</taxon>
        <taxon>Oiketicinae</taxon>
        <taxon>Eumeta</taxon>
    </lineage>
</organism>
<dbReference type="EMBL" id="BGZK01000032">
    <property type="protein sequence ID" value="GBP08746.1"/>
    <property type="molecule type" value="Genomic_DNA"/>
</dbReference>
<comment type="caution">
    <text evidence="2">The sequence shown here is derived from an EMBL/GenBank/DDBJ whole genome shotgun (WGS) entry which is preliminary data.</text>
</comment>
<accession>A0A4C1T3H6</accession>
<reference evidence="2 3" key="1">
    <citation type="journal article" date="2019" name="Commun. Biol.">
        <title>The bagworm genome reveals a unique fibroin gene that provides high tensile strength.</title>
        <authorList>
            <person name="Kono N."/>
            <person name="Nakamura H."/>
            <person name="Ohtoshi R."/>
            <person name="Tomita M."/>
            <person name="Numata K."/>
            <person name="Arakawa K."/>
        </authorList>
    </citation>
    <scope>NUCLEOTIDE SEQUENCE [LARGE SCALE GENOMIC DNA]</scope>
</reference>
<dbReference type="AlphaFoldDB" id="A0A4C1T3H6"/>
<evidence type="ECO:0000313" key="3">
    <source>
        <dbReference type="Proteomes" id="UP000299102"/>
    </source>
</evidence>
<keyword evidence="3" id="KW-1185">Reference proteome</keyword>
<protein>
    <submittedName>
        <fullName evidence="2">Uncharacterized protein</fullName>
    </submittedName>
</protein>
<proteinExistence type="predicted"/>
<dbReference type="Proteomes" id="UP000299102">
    <property type="component" value="Unassembled WGS sequence"/>
</dbReference>
<evidence type="ECO:0000313" key="2">
    <source>
        <dbReference type="EMBL" id="GBP08746.1"/>
    </source>
</evidence>
<name>A0A4C1T3H6_EUMVA</name>